<evidence type="ECO:0000256" key="6">
    <source>
        <dbReference type="ARBA" id="ARBA00022723"/>
    </source>
</evidence>
<evidence type="ECO:0000256" key="8">
    <source>
        <dbReference type="ARBA" id="ARBA00023002"/>
    </source>
</evidence>
<feature type="binding site" evidence="12 16">
    <location>
        <position position="333"/>
    </location>
    <ligand>
        <name>substrate</name>
    </ligand>
</feature>
<comment type="caution">
    <text evidence="19">The sequence shown here is derived from an EMBL/GenBank/DDBJ whole genome shotgun (WGS) entry which is preliminary data.</text>
</comment>
<evidence type="ECO:0000256" key="11">
    <source>
        <dbReference type="ARBA" id="ARBA00049489"/>
    </source>
</evidence>
<evidence type="ECO:0000256" key="14">
    <source>
        <dbReference type="PIRSR" id="PIRSR000099-1"/>
    </source>
</evidence>
<comment type="catalytic activity">
    <reaction evidence="11 12">
        <text>L-histidinol + 2 NAD(+) + H2O = L-histidine + 2 NADH + 3 H(+)</text>
        <dbReference type="Rhea" id="RHEA:20641"/>
        <dbReference type="ChEBI" id="CHEBI:15377"/>
        <dbReference type="ChEBI" id="CHEBI:15378"/>
        <dbReference type="ChEBI" id="CHEBI:57540"/>
        <dbReference type="ChEBI" id="CHEBI:57595"/>
        <dbReference type="ChEBI" id="CHEBI:57699"/>
        <dbReference type="ChEBI" id="CHEBI:57945"/>
        <dbReference type="EC" id="1.1.1.23"/>
    </reaction>
</comment>
<dbReference type="PROSITE" id="PS00611">
    <property type="entry name" value="HISOL_DEHYDROGENASE"/>
    <property type="match status" value="1"/>
</dbReference>
<keyword evidence="20" id="KW-1185">Reference proteome</keyword>
<accession>A0A852YBN0</accession>
<dbReference type="GO" id="GO:0051287">
    <property type="term" value="F:NAD binding"/>
    <property type="evidence" value="ECO:0007669"/>
    <property type="project" value="InterPro"/>
</dbReference>
<dbReference type="CDD" id="cd06572">
    <property type="entry name" value="Histidinol_dh"/>
    <property type="match status" value="1"/>
</dbReference>
<keyword evidence="9 12" id="KW-0520">NAD</keyword>
<dbReference type="EMBL" id="JACBZY010000001">
    <property type="protein sequence ID" value="NYG99242.1"/>
    <property type="molecule type" value="Genomic_DNA"/>
</dbReference>
<dbReference type="InterPro" id="IPR001692">
    <property type="entry name" value="Histidinol_DH_CS"/>
</dbReference>
<feature type="binding site" evidence="12 16">
    <location>
        <position position="241"/>
    </location>
    <ligand>
        <name>substrate</name>
    </ligand>
</feature>
<feature type="binding site" evidence="12 17">
    <location>
        <position position="366"/>
    </location>
    <ligand>
        <name>Zn(2+)</name>
        <dbReference type="ChEBI" id="CHEBI:29105"/>
    </ligand>
</feature>
<evidence type="ECO:0000256" key="16">
    <source>
        <dbReference type="PIRSR" id="PIRSR000099-3"/>
    </source>
</evidence>
<feature type="binding site" evidence="12 15">
    <location>
        <position position="189"/>
    </location>
    <ligand>
        <name>NAD(+)</name>
        <dbReference type="ChEBI" id="CHEBI:57540"/>
    </ligand>
</feature>
<evidence type="ECO:0000313" key="19">
    <source>
        <dbReference type="EMBL" id="NYG99242.1"/>
    </source>
</evidence>
<feature type="binding site" evidence="12 15">
    <location>
        <position position="218"/>
    </location>
    <ligand>
        <name>NAD(+)</name>
        <dbReference type="ChEBI" id="CHEBI:57540"/>
    </ligand>
</feature>
<evidence type="ECO:0000256" key="5">
    <source>
        <dbReference type="ARBA" id="ARBA00016531"/>
    </source>
</evidence>
<evidence type="ECO:0000256" key="7">
    <source>
        <dbReference type="ARBA" id="ARBA00022833"/>
    </source>
</evidence>
<comment type="pathway">
    <text evidence="2 12">Amino-acid biosynthesis; L-histidine biosynthesis; L-histidine from 5-phospho-alpha-D-ribose 1-diphosphate: step 9/9.</text>
</comment>
<dbReference type="GO" id="GO:0008270">
    <property type="term" value="F:zinc ion binding"/>
    <property type="evidence" value="ECO:0007669"/>
    <property type="project" value="UniProtKB-UniRule"/>
</dbReference>
<evidence type="ECO:0000256" key="15">
    <source>
        <dbReference type="PIRSR" id="PIRSR000099-2"/>
    </source>
</evidence>
<dbReference type="Pfam" id="PF00815">
    <property type="entry name" value="Histidinol_dh"/>
    <property type="match status" value="1"/>
</dbReference>
<sequence length="436" mass="44891">MTIRTLDLRTAGIDGFEFPRAATSFGSATAAAQHIIDDVRARGLDAVREVTARFDGVELDSIAVPAEAISAAWQATTPELRDAITRSIERVRAGHAAQLPEPRRTEFAPGAVVEQRYLPVQRVGLYAPGGLAAYASSVIMNVVPAQVAGVPSIAVVSPPSRETGLPPIQVLAACAALGVTEVYAVGGAQAVAALAYGLPDAGAGAPLRPVDVITGPGNVFVAAAKSLVRDIVGIDSIAGPTEILVLADATADADLVAADLLSQAEHDPNAASVLVTDSAELAAAVTERLDARAAVTANGERAREALDGEQSMIVLVADLDAGIALANRYGAEHLELVTADPRATLERITNAGAIFLGHFSPVSLGDYAAGSNHVLPTSGTSRFSSGLSVQPFLRPVQVIDYDEAALREIGDVVTTFADAEGLPAHGEAVTARTRRG</sequence>
<dbReference type="EC" id="1.1.1.23" evidence="4 12"/>
<feature type="binding site" evidence="12 15">
    <location>
        <position position="126"/>
    </location>
    <ligand>
        <name>NAD(+)</name>
        <dbReference type="ChEBI" id="CHEBI:57540"/>
    </ligand>
</feature>
<keyword evidence="8 12" id="KW-0560">Oxidoreductase</keyword>
<evidence type="ECO:0000256" key="10">
    <source>
        <dbReference type="ARBA" id="ARBA00023102"/>
    </source>
</evidence>
<evidence type="ECO:0000256" key="3">
    <source>
        <dbReference type="ARBA" id="ARBA00010178"/>
    </source>
</evidence>
<dbReference type="NCBIfam" id="TIGR00069">
    <property type="entry name" value="hisD"/>
    <property type="match status" value="1"/>
</dbReference>
<evidence type="ECO:0000256" key="12">
    <source>
        <dbReference type="HAMAP-Rule" id="MF_01024"/>
    </source>
</evidence>
<dbReference type="HAMAP" id="MF_01024">
    <property type="entry name" value="HisD"/>
    <property type="match status" value="1"/>
</dbReference>
<proteinExistence type="inferred from homology"/>
<name>A0A852YBN0_9MICO</name>
<feature type="binding site" evidence="12 17">
    <location>
        <position position="266"/>
    </location>
    <ligand>
        <name>Zn(2+)</name>
        <dbReference type="ChEBI" id="CHEBI:29105"/>
    </ligand>
</feature>
<comment type="similarity">
    <text evidence="3 12 13 18">Belongs to the histidinol dehydrogenase family.</text>
</comment>
<feature type="binding site" evidence="12 16">
    <location>
        <position position="263"/>
    </location>
    <ligand>
        <name>substrate</name>
    </ligand>
</feature>
<keyword evidence="6 12" id="KW-0479">Metal-binding</keyword>
<dbReference type="PRINTS" id="PR00083">
    <property type="entry name" value="HOLDHDRGNASE"/>
</dbReference>
<feature type="binding site" evidence="12 16">
    <location>
        <position position="425"/>
    </location>
    <ligand>
        <name>substrate</name>
    </ligand>
</feature>
<feature type="active site" description="Proton acceptor" evidence="12 14">
    <location>
        <position position="333"/>
    </location>
</feature>
<dbReference type="Gene3D" id="3.40.50.1980">
    <property type="entry name" value="Nitrogenase molybdenum iron protein domain"/>
    <property type="match status" value="2"/>
</dbReference>
<feature type="binding site" evidence="12 16">
    <location>
        <position position="266"/>
    </location>
    <ligand>
        <name>substrate</name>
    </ligand>
</feature>
<dbReference type="PANTHER" id="PTHR21256">
    <property type="entry name" value="HISTIDINOL DEHYDROGENASE HDH"/>
    <property type="match status" value="1"/>
</dbReference>
<evidence type="ECO:0000256" key="17">
    <source>
        <dbReference type="PIRSR" id="PIRSR000099-4"/>
    </source>
</evidence>
<evidence type="ECO:0000256" key="18">
    <source>
        <dbReference type="RuleBase" id="RU004175"/>
    </source>
</evidence>
<comment type="function">
    <text evidence="1 12">Catalyzes the sequential NAD-dependent oxidations of L-histidinol to L-histidinaldehyde and then to L-histidine.</text>
</comment>
<evidence type="ECO:0000256" key="1">
    <source>
        <dbReference type="ARBA" id="ARBA00003850"/>
    </source>
</evidence>
<feature type="binding site" evidence="12 16">
    <location>
        <position position="366"/>
    </location>
    <ligand>
        <name>substrate</name>
    </ligand>
</feature>
<dbReference type="PIRSF" id="PIRSF000099">
    <property type="entry name" value="Histidinol_dh"/>
    <property type="match status" value="1"/>
</dbReference>
<keyword evidence="7 12" id="KW-0862">Zinc</keyword>
<comment type="cofactor">
    <cofactor evidence="12 17">
        <name>Zn(2+)</name>
        <dbReference type="ChEBI" id="CHEBI:29105"/>
    </cofactor>
    <text evidence="12 17">Binds 1 zinc ion per subunit.</text>
</comment>
<dbReference type="GO" id="GO:0000105">
    <property type="term" value="P:L-histidine biosynthetic process"/>
    <property type="evidence" value="ECO:0007669"/>
    <property type="project" value="UniProtKB-UniRule"/>
</dbReference>
<evidence type="ECO:0000256" key="4">
    <source>
        <dbReference type="ARBA" id="ARBA00012965"/>
    </source>
</evidence>
<reference evidence="19 20" key="1">
    <citation type="submission" date="2020-07" db="EMBL/GenBank/DDBJ databases">
        <title>Sequencing the genomes of 1000 actinobacteria strains.</title>
        <authorList>
            <person name="Klenk H.-P."/>
        </authorList>
    </citation>
    <scope>NUCLEOTIDE SEQUENCE [LARGE SCALE GENOMIC DNA]</scope>
    <source>
        <strain evidence="19 20">DSM 23141</strain>
    </source>
</reference>
<dbReference type="GO" id="GO:0005829">
    <property type="term" value="C:cytosol"/>
    <property type="evidence" value="ECO:0007669"/>
    <property type="project" value="TreeGrafter"/>
</dbReference>
<evidence type="ECO:0000313" key="20">
    <source>
        <dbReference type="Proteomes" id="UP000553888"/>
    </source>
</evidence>
<dbReference type="PANTHER" id="PTHR21256:SF2">
    <property type="entry name" value="HISTIDINE BIOSYNTHESIS TRIFUNCTIONAL PROTEIN"/>
    <property type="match status" value="1"/>
</dbReference>
<evidence type="ECO:0000256" key="9">
    <source>
        <dbReference type="ARBA" id="ARBA00023027"/>
    </source>
</evidence>
<feature type="binding site" evidence="12 17">
    <location>
        <position position="263"/>
    </location>
    <ligand>
        <name>Zn(2+)</name>
        <dbReference type="ChEBI" id="CHEBI:29105"/>
    </ligand>
</feature>
<dbReference type="Proteomes" id="UP000553888">
    <property type="component" value="Unassembled WGS sequence"/>
</dbReference>
<keyword evidence="10 12" id="KW-0368">Histidine biosynthesis</keyword>
<organism evidence="19 20">
    <name type="scientific">Schumannella luteola</name>
    <dbReference type="NCBI Taxonomy" id="472059"/>
    <lineage>
        <taxon>Bacteria</taxon>
        <taxon>Bacillati</taxon>
        <taxon>Actinomycetota</taxon>
        <taxon>Actinomycetes</taxon>
        <taxon>Micrococcales</taxon>
        <taxon>Microbacteriaceae</taxon>
        <taxon>Schumannella</taxon>
    </lineage>
</organism>
<dbReference type="FunFam" id="3.40.50.1980:FF:000001">
    <property type="entry name" value="Histidinol dehydrogenase"/>
    <property type="match status" value="1"/>
</dbReference>
<dbReference type="InterPro" id="IPR012131">
    <property type="entry name" value="Hstdl_DH"/>
</dbReference>
<dbReference type="InterPro" id="IPR016161">
    <property type="entry name" value="Ald_DH/histidinol_DH"/>
</dbReference>
<dbReference type="InterPro" id="IPR022695">
    <property type="entry name" value="Histidinol_DH_monofunct"/>
</dbReference>
<protein>
    <recommendedName>
        <fullName evidence="5 12">Histidinol dehydrogenase</fullName>
        <shortName evidence="12">HDH</shortName>
        <ecNumber evidence="4 12">1.1.1.23</ecNumber>
    </recommendedName>
</protein>
<dbReference type="SUPFAM" id="SSF53720">
    <property type="entry name" value="ALDH-like"/>
    <property type="match status" value="1"/>
</dbReference>
<keyword evidence="12" id="KW-0028">Amino-acid biosynthesis</keyword>
<dbReference type="AlphaFoldDB" id="A0A852YBN0"/>
<dbReference type="RefSeq" id="WP_179567306.1">
    <property type="nucleotide sequence ID" value="NZ_JACBZY010000001.1"/>
</dbReference>
<gene>
    <name evidence="12" type="primary">hisD</name>
    <name evidence="19" type="ORF">BJ979_001868</name>
</gene>
<feature type="binding site" evidence="12 16">
    <location>
        <position position="420"/>
    </location>
    <ligand>
        <name>substrate</name>
    </ligand>
</feature>
<dbReference type="UniPathway" id="UPA00031">
    <property type="reaction ID" value="UER00014"/>
</dbReference>
<evidence type="ECO:0000256" key="13">
    <source>
        <dbReference type="PIRNR" id="PIRNR000099"/>
    </source>
</evidence>
<dbReference type="Gene3D" id="1.20.5.1300">
    <property type="match status" value="1"/>
</dbReference>
<feature type="active site" description="Proton acceptor" evidence="12 14">
    <location>
        <position position="332"/>
    </location>
</feature>
<feature type="binding site" evidence="12 17">
    <location>
        <position position="425"/>
    </location>
    <ligand>
        <name>Zn(2+)</name>
        <dbReference type="ChEBI" id="CHEBI:29105"/>
    </ligand>
</feature>
<evidence type="ECO:0000256" key="2">
    <source>
        <dbReference type="ARBA" id="ARBA00004940"/>
    </source>
</evidence>
<dbReference type="GO" id="GO:0004399">
    <property type="term" value="F:histidinol dehydrogenase activity"/>
    <property type="evidence" value="ECO:0007669"/>
    <property type="project" value="UniProtKB-UniRule"/>
</dbReference>